<dbReference type="Pfam" id="PF02545">
    <property type="entry name" value="Maf"/>
    <property type="match status" value="1"/>
</dbReference>
<dbReference type="Gene3D" id="3.90.950.10">
    <property type="match status" value="1"/>
</dbReference>
<reference evidence="5" key="2">
    <citation type="journal article" date="2019" name="Front. Microbiol.">
        <title>Campylobacter hepaticus, the cause of Spotty Liver Disease in chickens: Transmission and routes of infection.</title>
        <authorList>
            <person name="Van T.H."/>
            <person name="Moore R.J."/>
            <person name="Phung C."/>
        </authorList>
    </citation>
    <scope>NUCLEOTIDE SEQUENCE</scope>
    <source>
        <strain evidence="5">QLD_2/QLD</strain>
    </source>
</reference>
<proteinExistence type="predicted"/>
<evidence type="ECO:0000256" key="2">
    <source>
        <dbReference type="ARBA" id="ARBA00022801"/>
    </source>
</evidence>
<name>A0A6A7JT68_9BACT</name>
<dbReference type="PANTHER" id="PTHR43213">
    <property type="entry name" value="BIFUNCTIONAL DTTP/UTP PYROPHOSPHATASE/METHYLTRANSFERASE PROTEIN-RELATED"/>
    <property type="match status" value="1"/>
</dbReference>
<dbReference type="NCBIfam" id="NF003141">
    <property type="entry name" value="PRK04056.1"/>
    <property type="match status" value="1"/>
</dbReference>
<accession>A0A6A7JT68</accession>
<keyword evidence="2" id="KW-0378">Hydrolase</keyword>
<evidence type="ECO:0000313" key="5">
    <source>
        <dbReference type="EMBL" id="MPV91541.1"/>
    </source>
</evidence>
<dbReference type="AlphaFoldDB" id="A0A6A7JT68"/>
<evidence type="ECO:0000256" key="3">
    <source>
        <dbReference type="ARBA" id="ARBA00023080"/>
    </source>
</evidence>
<keyword evidence="6" id="KW-1185">Reference proteome</keyword>
<keyword evidence="3" id="KW-0546">Nucleotide metabolism</keyword>
<dbReference type="InterPro" id="IPR029001">
    <property type="entry name" value="ITPase-like_fam"/>
</dbReference>
<dbReference type="InterPro" id="IPR003697">
    <property type="entry name" value="Maf-like"/>
</dbReference>
<dbReference type="Proteomes" id="UP000093205">
    <property type="component" value="Chromosome"/>
</dbReference>
<gene>
    <name evidence="4" type="ORF">A2J15_004545</name>
    <name evidence="5" type="ORF">GC022_05090</name>
</gene>
<dbReference type="KEGG" id="chw:A2J15_004545"/>
<dbReference type="OrthoDB" id="5339137at2"/>
<protein>
    <submittedName>
        <fullName evidence="5">Septum formation inhibitor Maf</fullName>
    </submittedName>
</protein>
<dbReference type="EMBL" id="CP031611">
    <property type="protein sequence ID" value="AXP08974.1"/>
    <property type="molecule type" value="Genomic_DNA"/>
</dbReference>
<reference evidence="4 6" key="1">
    <citation type="submission" date="2018-08" db="EMBL/GenBank/DDBJ databases">
        <title>Survival mechanisms of Campylobacter hepaticus identified by genomic analysis and comparative transcriptomic analysis of in vivo and in vitro derived bacteria.</title>
        <authorList>
            <person name="Van T.T.H."/>
            <person name="Moore R.J."/>
        </authorList>
    </citation>
    <scope>NUCLEOTIDE SEQUENCE [LARGE SCALE GENOMIC DNA]</scope>
    <source>
        <strain evidence="4 6">HV10</strain>
    </source>
</reference>
<dbReference type="GeneID" id="44004785"/>
<dbReference type="SUPFAM" id="SSF52972">
    <property type="entry name" value="ITPase-like"/>
    <property type="match status" value="1"/>
</dbReference>
<dbReference type="RefSeq" id="WP_066777161.1">
    <property type="nucleotide sequence ID" value="NZ_CBCSFE010000011.1"/>
</dbReference>
<evidence type="ECO:0000256" key="1">
    <source>
        <dbReference type="ARBA" id="ARBA00001968"/>
    </source>
</evidence>
<dbReference type="GO" id="GO:0009117">
    <property type="term" value="P:nucleotide metabolic process"/>
    <property type="evidence" value="ECO:0007669"/>
    <property type="project" value="UniProtKB-KW"/>
</dbReference>
<evidence type="ECO:0000313" key="4">
    <source>
        <dbReference type="EMBL" id="AXP08974.1"/>
    </source>
</evidence>
<sequence length="183" mass="20887">MLILASSSISRVRLLEQAKIDFKQLKLDYQENLEKNVTPAFYVQNIVLQKEKQFLQLLKKDFQDCNLLFADSIVCAGEKILTKAQSKKEAYEMLALQDGKSASVLSAFLLIKPQQRVFSLSKTSFYFRNFDKNALKNYVESDLYKGKAGCMMCEGFHRDFIIKQIGNLSTALGLDTQTLKAYL</sequence>
<comment type="cofactor">
    <cofactor evidence="1">
        <name>a divalent metal cation</name>
        <dbReference type="ChEBI" id="CHEBI:60240"/>
    </cofactor>
</comment>
<organism evidence="5">
    <name type="scientific">Campylobacter hepaticus</name>
    <dbReference type="NCBI Taxonomy" id="1813019"/>
    <lineage>
        <taxon>Bacteria</taxon>
        <taxon>Pseudomonadati</taxon>
        <taxon>Campylobacterota</taxon>
        <taxon>Epsilonproteobacteria</taxon>
        <taxon>Campylobacterales</taxon>
        <taxon>Campylobacteraceae</taxon>
        <taxon>Campylobacter</taxon>
    </lineage>
</organism>
<dbReference type="PIRSF" id="PIRSF006305">
    <property type="entry name" value="Maf"/>
    <property type="match status" value="1"/>
</dbReference>
<dbReference type="EMBL" id="WHMJ01000011">
    <property type="protein sequence ID" value="MPV91541.1"/>
    <property type="molecule type" value="Genomic_DNA"/>
</dbReference>
<dbReference type="GO" id="GO:0047429">
    <property type="term" value="F:nucleoside triphosphate diphosphatase activity"/>
    <property type="evidence" value="ECO:0007669"/>
    <property type="project" value="InterPro"/>
</dbReference>
<dbReference type="PANTHER" id="PTHR43213:SF5">
    <property type="entry name" value="BIFUNCTIONAL DTTP_UTP PYROPHOSPHATASE_METHYLTRANSFERASE PROTEIN-RELATED"/>
    <property type="match status" value="1"/>
</dbReference>
<evidence type="ECO:0000313" key="6">
    <source>
        <dbReference type="Proteomes" id="UP000093205"/>
    </source>
</evidence>